<evidence type="ECO:0000256" key="6">
    <source>
        <dbReference type="SAM" id="MobiDB-lite"/>
    </source>
</evidence>
<dbReference type="InterPro" id="IPR001680">
    <property type="entry name" value="WD40_rpt"/>
</dbReference>
<protein>
    <recommendedName>
        <fullName evidence="9">WD repeat-containing protein 55 homolog</fullName>
    </recommendedName>
</protein>
<evidence type="ECO:0000256" key="1">
    <source>
        <dbReference type="ARBA" id="ARBA00004496"/>
    </source>
</evidence>
<dbReference type="EMBL" id="JBJJXI010000085">
    <property type="protein sequence ID" value="KAL3395141.1"/>
    <property type="molecule type" value="Genomic_DNA"/>
</dbReference>
<dbReference type="SMART" id="SM00320">
    <property type="entry name" value="WD40"/>
    <property type="match status" value="4"/>
</dbReference>
<gene>
    <name evidence="7" type="ORF">TKK_010753</name>
</gene>
<dbReference type="Proteomes" id="UP001627154">
    <property type="component" value="Unassembled WGS sequence"/>
</dbReference>
<feature type="compositionally biased region" description="Polar residues" evidence="6">
    <location>
        <begin position="1"/>
        <end position="29"/>
    </location>
</feature>
<feature type="repeat" description="WD" evidence="5">
    <location>
        <begin position="344"/>
        <end position="385"/>
    </location>
</feature>
<feature type="region of interest" description="Disordered" evidence="6">
    <location>
        <begin position="1"/>
        <end position="61"/>
    </location>
</feature>
<dbReference type="Pfam" id="PF00400">
    <property type="entry name" value="WD40"/>
    <property type="match status" value="2"/>
</dbReference>
<dbReference type="AlphaFoldDB" id="A0ABD2WRT1"/>
<evidence type="ECO:0000256" key="5">
    <source>
        <dbReference type="PROSITE-ProRule" id="PRU00221"/>
    </source>
</evidence>
<evidence type="ECO:0000256" key="2">
    <source>
        <dbReference type="ARBA" id="ARBA00022490"/>
    </source>
</evidence>
<evidence type="ECO:0000256" key="4">
    <source>
        <dbReference type="ARBA" id="ARBA00022737"/>
    </source>
</evidence>
<keyword evidence="3 5" id="KW-0853">WD repeat</keyword>
<keyword evidence="8" id="KW-1185">Reference proteome</keyword>
<organism evidence="7 8">
    <name type="scientific">Trichogramma kaykai</name>
    <dbReference type="NCBI Taxonomy" id="54128"/>
    <lineage>
        <taxon>Eukaryota</taxon>
        <taxon>Metazoa</taxon>
        <taxon>Ecdysozoa</taxon>
        <taxon>Arthropoda</taxon>
        <taxon>Hexapoda</taxon>
        <taxon>Insecta</taxon>
        <taxon>Pterygota</taxon>
        <taxon>Neoptera</taxon>
        <taxon>Endopterygota</taxon>
        <taxon>Hymenoptera</taxon>
        <taxon>Apocrita</taxon>
        <taxon>Proctotrupomorpha</taxon>
        <taxon>Chalcidoidea</taxon>
        <taxon>Trichogrammatidae</taxon>
        <taxon>Trichogramma</taxon>
    </lineage>
</organism>
<dbReference type="PANTHER" id="PTHR12442">
    <property type="entry name" value="DYNEIN INTERMEDIATE CHAIN"/>
    <property type="match status" value="1"/>
</dbReference>
<dbReference type="InterPro" id="IPR050687">
    <property type="entry name" value="Dynein_IC"/>
</dbReference>
<dbReference type="PROSITE" id="PS50294">
    <property type="entry name" value="WD_REPEATS_REGION"/>
    <property type="match status" value="1"/>
</dbReference>
<feature type="compositionally biased region" description="Polar residues" evidence="6">
    <location>
        <begin position="41"/>
        <end position="55"/>
    </location>
</feature>
<dbReference type="PROSITE" id="PS50082">
    <property type="entry name" value="WD_REPEATS_2"/>
    <property type="match status" value="2"/>
</dbReference>
<name>A0ABD2WRT1_9HYME</name>
<dbReference type="SUPFAM" id="SSF50978">
    <property type="entry name" value="WD40 repeat-like"/>
    <property type="match status" value="1"/>
</dbReference>
<feature type="repeat" description="WD" evidence="5">
    <location>
        <begin position="180"/>
        <end position="215"/>
    </location>
</feature>
<sequence length="470" mass="52530">MFSDKSYSPVSFESVTTNEKSQKSANIQTEHVVYESEETQVVETKSIQTQTANETRTNEPKYDEDKLAEFLNRVAPGVFKFLDEQHGTSAFNDYTVGSNNEPAVNIQLINRINTLDLSEFKGKVSSVTWSTGGGTLAIGHSVTQHKSWCNDITKVDLYNLSKDNLLMTVPTKSLEVSSCVTTLLYHPDEPSILAAGLFDGDVMVWNLREESLIAPLFVCTHGEMVTQIYWHSRILNDASALITSGGDGYIYIHRLTINFTQSSTQKKYKILKEKNLTEKSALGNEGEDKNAEAGLHITSFDFSAKDHKVFVVGTLCGRLYKCNLDQTIPIEGTEMIFDPVISEYDKHKSTVTCVKSAPTQNLFVSSGADREVHIYDFDQPASLKIITLDSTPVQISWHFGNFDVFLAYGAGPEVKFFNVKTGRPLSKTMLYSENRENSTCLSFNTKREMVAIGDTKGNLEIWRMSRSLSN</sequence>
<evidence type="ECO:0000313" key="7">
    <source>
        <dbReference type="EMBL" id="KAL3395141.1"/>
    </source>
</evidence>
<comment type="subcellular location">
    <subcellularLocation>
        <location evidence="1">Cytoplasm</location>
    </subcellularLocation>
</comment>
<keyword evidence="2" id="KW-0963">Cytoplasm</keyword>
<evidence type="ECO:0008006" key="9">
    <source>
        <dbReference type="Google" id="ProtNLM"/>
    </source>
</evidence>
<dbReference type="Gene3D" id="2.130.10.10">
    <property type="entry name" value="YVTN repeat-like/Quinoprotein amine dehydrogenase"/>
    <property type="match status" value="2"/>
</dbReference>
<evidence type="ECO:0000256" key="3">
    <source>
        <dbReference type="ARBA" id="ARBA00022574"/>
    </source>
</evidence>
<keyword evidence="4" id="KW-0677">Repeat</keyword>
<dbReference type="PANTHER" id="PTHR12442:SF26">
    <property type="entry name" value="CYTOPLASMIC DYNEIN 2 INTERMEDIATE CHAIN 2"/>
    <property type="match status" value="1"/>
</dbReference>
<accession>A0ABD2WRT1</accession>
<reference evidence="7 8" key="1">
    <citation type="journal article" date="2024" name="bioRxiv">
        <title>A reference genome for Trichogramma kaykai: A tiny desert-dwelling parasitoid wasp with competing sex-ratio distorters.</title>
        <authorList>
            <person name="Culotta J."/>
            <person name="Lindsey A.R."/>
        </authorList>
    </citation>
    <scope>NUCLEOTIDE SEQUENCE [LARGE SCALE GENOMIC DNA]</scope>
    <source>
        <strain evidence="7 8">KSX58</strain>
    </source>
</reference>
<dbReference type="GO" id="GO:0005737">
    <property type="term" value="C:cytoplasm"/>
    <property type="evidence" value="ECO:0007669"/>
    <property type="project" value="UniProtKB-SubCell"/>
</dbReference>
<dbReference type="InterPro" id="IPR015943">
    <property type="entry name" value="WD40/YVTN_repeat-like_dom_sf"/>
</dbReference>
<dbReference type="InterPro" id="IPR036322">
    <property type="entry name" value="WD40_repeat_dom_sf"/>
</dbReference>
<proteinExistence type="predicted"/>
<comment type="caution">
    <text evidence="7">The sequence shown here is derived from an EMBL/GenBank/DDBJ whole genome shotgun (WGS) entry which is preliminary data.</text>
</comment>
<evidence type="ECO:0000313" key="8">
    <source>
        <dbReference type="Proteomes" id="UP001627154"/>
    </source>
</evidence>